<name>A0A673YH27_SALTR</name>
<dbReference type="SUPFAM" id="SSF49695">
    <property type="entry name" value="gamma-Crystallin-like"/>
    <property type="match status" value="1"/>
</dbReference>
<evidence type="ECO:0000313" key="5">
    <source>
        <dbReference type="Proteomes" id="UP000472277"/>
    </source>
</evidence>
<evidence type="ECO:0000259" key="3">
    <source>
        <dbReference type="SMART" id="SM00247"/>
    </source>
</evidence>
<gene>
    <name evidence="4" type="primary">CRYBB3</name>
    <name evidence="4" type="synonym">LOC115199986</name>
</gene>
<dbReference type="Proteomes" id="UP000472277">
    <property type="component" value="Chromosome 9"/>
</dbReference>
<dbReference type="Gene3D" id="2.60.20.10">
    <property type="entry name" value="Crystallins"/>
    <property type="match status" value="1"/>
</dbReference>
<reference evidence="4" key="1">
    <citation type="submission" date="2025-08" db="UniProtKB">
        <authorList>
            <consortium name="Ensembl"/>
        </authorList>
    </citation>
    <scope>IDENTIFICATION</scope>
</reference>
<dbReference type="Ensembl" id="ENSSTUT00000035217.1">
    <property type="protein sequence ID" value="ENSSTUP00000033699.1"/>
    <property type="gene ID" value="ENSSTUG00000014306.1"/>
</dbReference>
<feature type="domain" description="Beta/gamma crystallin 'Greek key'" evidence="3">
    <location>
        <begin position="25"/>
        <end position="93"/>
    </location>
</feature>
<organism evidence="4 5">
    <name type="scientific">Salmo trutta</name>
    <name type="common">Brown trout</name>
    <dbReference type="NCBI Taxonomy" id="8032"/>
    <lineage>
        <taxon>Eukaryota</taxon>
        <taxon>Metazoa</taxon>
        <taxon>Chordata</taxon>
        <taxon>Craniata</taxon>
        <taxon>Vertebrata</taxon>
        <taxon>Euteleostomi</taxon>
        <taxon>Actinopterygii</taxon>
        <taxon>Neopterygii</taxon>
        <taxon>Teleostei</taxon>
        <taxon>Protacanthopterygii</taxon>
        <taxon>Salmoniformes</taxon>
        <taxon>Salmonidae</taxon>
        <taxon>Salmoninae</taxon>
        <taxon>Salmo</taxon>
    </lineage>
</organism>
<sequence>MSEQQSAPEQLAAGKSQGGAGATYKVVLFEFENFQGRRAEFSAECKDTHTFLHIMNVFSGSGEQFVLEKGEYPRWDTWTNSQYSYSFWSMRPLKVVGSSYTMSQHTH</sequence>
<comment type="similarity">
    <text evidence="1">Belongs to the beta/gamma-crystallin family.</text>
</comment>
<keyword evidence="5" id="KW-1185">Reference proteome</keyword>
<dbReference type="InterPro" id="IPR001064">
    <property type="entry name" value="Beta/gamma_crystallin"/>
</dbReference>
<protein>
    <submittedName>
        <fullName evidence="4">Crystallin beta B3</fullName>
    </submittedName>
</protein>
<dbReference type="AlphaFoldDB" id="A0A673YH27"/>
<evidence type="ECO:0000256" key="1">
    <source>
        <dbReference type="ARBA" id="ARBA00009646"/>
    </source>
</evidence>
<evidence type="ECO:0000256" key="2">
    <source>
        <dbReference type="ARBA" id="ARBA00022737"/>
    </source>
</evidence>
<reference evidence="4" key="2">
    <citation type="submission" date="2025-09" db="UniProtKB">
        <authorList>
            <consortium name="Ensembl"/>
        </authorList>
    </citation>
    <scope>IDENTIFICATION</scope>
</reference>
<proteinExistence type="inferred from homology"/>
<dbReference type="SMART" id="SM00247">
    <property type="entry name" value="XTALbg"/>
    <property type="match status" value="1"/>
</dbReference>
<accession>A0A673YH27</accession>
<dbReference type="Pfam" id="PF00030">
    <property type="entry name" value="Crystall"/>
    <property type="match status" value="1"/>
</dbReference>
<evidence type="ECO:0000313" key="4">
    <source>
        <dbReference type="Ensembl" id="ENSSTUP00000033699.1"/>
    </source>
</evidence>
<keyword evidence="2" id="KW-0677">Repeat</keyword>
<dbReference type="InterPro" id="IPR011024">
    <property type="entry name" value="G_crystallin-like"/>
</dbReference>
<dbReference type="GeneTree" id="ENSGT00940000158425"/>